<evidence type="ECO:0000313" key="2">
    <source>
        <dbReference type="Proteomes" id="UP000321234"/>
    </source>
</evidence>
<dbReference type="Proteomes" id="UP000321234">
    <property type="component" value="Unassembled WGS sequence"/>
</dbReference>
<organism evidence="1 2">
    <name type="scientific">Quadrisphaera setariae</name>
    <dbReference type="NCBI Taxonomy" id="2593304"/>
    <lineage>
        <taxon>Bacteria</taxon>
        <taxon>Bacillati</taxon>
        <taxon>Actinomycetota</taxon>
        <taxon>Actinomycetes</taxon>
        <taxon>Kineosporiales</taxon>
        <taxon>Kineosporiaceae</taxon>
        <taxon>Quadrisphaera</taxon>
    </lineage>
</organism>
<protein>
    <submittedName>
        <fullName evidence="1">Pyridoxamine 5'-phosphate oxidase family protein</fullName>
    </submittedName>
</protein>
<proteinExistence type="predicted"/>
<dbReference type="Gene3D" id="2.30.110.10">
    <property type="entry name" value="Electron Transport, Fmn-binding Protein, Chain A"/>
    <property type="match status" value="1"/>
</dbReference>
<gene>
    <name evidence="1" type="ORF">FMM08_01025</name>
</gene>
<sequence>MQVTDRTRFTRYGHRQVTDRAALHDVLDSALVAHVAVVREAPTPAAVVLPIASARDGESLLLHGSTGGGLLRAAAAGQTVTATVTVLDGVVYARTVFDSSMNYRCAVVYGVPTVVPDEEKEEALRVLSEHLMPGRWDEVRPPTRRELAATLVLRLPLEEASVKVRAAGASEDEAEDDAVWAGVLPLHTAVGAPRTGDDVPAGVEVPPSVTSGAHRLAGWVPPYR</sequence>
<dbReference type="InterPro" id="IPR024747">
    <property type="entry name" value="Pyridox_Oxase-rel"/>
</dbReference>
<dbReference type="PANTHER" id="PTHR34071">
    <property type="entry name" value="5-NITROIMIDAZOLE ANTIBIOTICS RESISTANCE PROTEIN, NIMA-FAMILY-RELATED PROTEIN-RELATED"/>
    <property type="match status" value="1"/>
</dbReference>
<evidence type="ECO:0000313" key="1">
    <source>
        <dbReference type="EMBL" id="TXR58226.1"/>
    </source>
</evidence>
<keyword evidence="2" id="KW-1185">Reference proteome</keyword>
<comment type="caution">
    <text evidence="1">The sequence shown here is derived from an EMBL/GenBank/DDBJ whole genome shotgun (WGS) entry which is preliminary data.</text>
</comment>
<dbReference type="EMBL" id="VKAC01000001">
    <property type="protein sequence ID" value="TXR58226.1"/>
    <property type="molecule type" value="Genomic_DNA"/>
</dbReference>
<accession>A0A5C8ZML0</accession>
<dbReference type="AlphaFoldDB" id="A0A5C8ZML0"/>
<dbReference type="SUPFAM" id="SSF50475">
    <property type="entry name" value="FMN-binding split barrel"/>
    <property type="match status" value="1"/>
</dbReference>
<reference evidence="1 2" key="1">
    <citation type="submission" date="2019-07" db="EMBL/GenBank/DDBJ databases">
        <title>Quadrisphaera sp. strain DD2A genome sequencing and assembly.</title>
        <authorList>
            <person name="Kim I."/>
        </authorList>
    </citation>
    <scope>NUCLEOTIDE SEQUENCE [LARGE SCALE GENOMIC DNA]</scope>
    <source>
        <strain evidence="1 2">DD2A</strain>
    </source>
</reference>
<dbReference type="OrthoDB" id="116031at2"/>
<name>A0A5C8ZML0_9ACTN</name>
<dbReference type="InterPro" id="IPR012349">
    <property type="entry name" value="Split_barrel_FMN-bd"/>
</dbReference>
<dbReference type="PANTHER" id="PTHR34071:SF2">
    <property type="entry name" value="FLAVIN-NUCLEOTIDE-BINDING PROTEIN"/>
    <property type="match status" value="1"/>
</dbReference>
<dbReference type="Pfam" id="PF12900">
    <property type="entry name" value="Pyridox_ox_2"/>
    <property type="match status" value="1"/>
</dbReference>